<sequence>MFTLKRPDRSRKLSVARSAVRHADTQSITPEDEKTNKKLRKVPAKTGFR</sequence>
<feature type="compositionally biased region" description="Basic residues" evidence="1">
    <location>
        <begin position="37"/>
        <end position="49"/>
    </location>
</feature>
<evidence type="ECO:0000256" key="1">
    <source>
        <dbReference type="SAM" id="MobiDB-lite"/>
    </source>
</evidence>
<reference evidence="3" key="1">
    <citation type="submission" date="2010-08" db="EMBL/GenBank/DDBJ databases">
        <authorList>
            <consortium name="Caenorhabditis japonica Sequencing Consortium"/>
            <person name="Wilson R.K."/>
        </authorList>
    </citation>
    <scope>NUCLEOTIDE SEQUENCE [LARGE SCALE GENOMIC DNA]</scope>
    <source>
        <strain evidence="3">DF5081</strain>
    </source>
</reference>
<name>A0A8R1EJD7_CAEJA</name>
<reference evidence="2" key="2">
    <citation type="submission" date="2022-06" db="UniProtKB">
        <authorList>
            <consortium name="EnsemblMetazoa"/>
        </authorList>
    </citation>
    <scope>IDENTIFICATION</scope>
    <source>
        <strain evidence="2">DF5081</strain>
    </source>
</reference>
<proteinExistence type="predicted"/>
<dbReference type="AlphaFoldDB" id="A0A8R1EJD7"/>
<evidence type="ECO:0000313" key="3">
    <source>
        <dbReference type="Proteomes" id="UP000005237"/>
    </source>
</evidence>
<organism evidence="2 3">
    <name type="scientific">Caenorhabditis japonica</name>
    <dbReference type="NCBI Taxonomy" id="281687"/>
    <lineage>
        <taxon>Eukaryota</taxon>
        <taxon>Metazoa</taxon>
        <taxon>Ecdysozoa</taxon>
        <taxon>Nematoda</taxon>
        <taxon>Chromadorea</taxon>
        <taxon>Rhabditida</taxon>
        <taxon>Rhabditina</taxon>
        <taxon>Rhabditomorpha</taxon>
        <taxon>Rhabditoidea</taxon>
        <taxon>Rhabditidae</taxon>
        <taxon>Peloderinae</taxon>
        <taxon>Caenorhabditis</taxon>
    </lineage>
</organism>
<protein>
    <submittedName>
        <fullName evidence="2">Uncharacterized protein</fullName>
    </submittedName>
</protein>
<feature type="compositionally biased region" description="Basic and acidic residues" evidence="1">
    <location>
        <begin position="1"/>
        <end position="11"/>
    </location>
</feature>
<dbReference type="EnsemblMetazoa" id="CJA36309.1">
    <property type="protein sequence ID" value="CJA36309.1"/>
    <property type="gene ID" value="WBGene00212156"/>
</dbReference>
<dbReference type="Proteomes" id="UP000005237">
    <property type="component" value="Unassembled WGS sequence"/>
</dbReference>
<accession>A0A8R1EJD7</accession>
<feature type="region of interest" description="Disordered" evidence="1">
    <location>
        <begin position="1"/>
        <end position="49"/>
    </location>
</feature>
<evidence type="ECO:0000313" key="2">
    <source>
        <dbReference type="EnsemblMetazoa" id="CJA36309.1"/>
    </source>
</evidence>
<keyword evidence="3" id="KW-1185">Reference proteome</keyword>